<evidence type="ECO:0000313" key="1">
    <source>
        <dbReference type="EMBL" id="CAF4778511.1"/>
    </source>
</evidence>
<evidence type="ECO:0000313" key="2">
    <source>
        <dbReference type="Proteomes" id="UP000663880"/>
    </source>
</evidence>
<dbReference type="EMBL" id="CAJOBZ010000004">
    <property type="protein sequence ID" value="CAF4778511.1"/>
    <property type="molecule type" value="Genomic_DNA"/>
</dbReference>
<dbReference type="InterPro" id="IPR047499">
    <property type="entry name" value="DD_AK7"/>
</dbReference>
<dbReference type="InterPro" id="IPR007858">
    <property type="entry name" value="Dpy-30_motif"/>
</dbReference>
<proteinExistence type="predicted"/>
<comment type="caution">
    <text evidence="1">The sequence shown here is derived from an EMBL/GenBank/DDBJ whole genome shotgun (WGS) entry which is preliminary data.</text>
</comment>
<protein>
    <submittedName>
        <fullName evidence="1">Uncharacterized protein</fullName>
    </submittedName>
</protein>
<gene>
    <name evidence="1" type="ORF">PMACD_LOCUS2208</name>
</gene>
<reference evidence="1" key="1">
    <citation type="submission" date="2021-02" db="EMBL/GenBank/DDBJ databases">
        <authorList>
            <person name="Steward A R."/>
        </authorList>
    </citation>
    <scope>NUCLEOTIDE SEQUENCE</scope>
</reference>
<sequence>MQEEHEDKMEYWSELYILMQEEEEAALAAASEPMRNYLINHIFPTLTPALLEVAKLRPDDPIDFLAEYLFKLNPSGKMLEPGYNLQAEKLLGKIKILDDALKDLDINIDPLLPPEAAVDDPKPKNINSMSAL</sequence>
<dbReference type="CDD" id="cd22967">
    <property type="entry name" value="DD_AK7"/>
    <property type="match status" value="1"/>
</dbReference>
<dbReference type="OrthoDB" id="10262413at2759"/>
<organism evidence="1 2">
    <name type="scientific">Pieris macdunnoughi</name>
    <dbReference type="NCBI Taxonomy" id="345717"/>
    <lineage>
        <taxon>Eukaryota</taxon>
        <taxon>Metazoa</taxon>
        <taxon>Ecdysozoa</taxon>
        <taxon>Arthropoda</taxon>
        <taxon>Hexapoda</taxon>
        <taxon>Insecta</taxon>
        <taxon>Pterygota</taxon>
        <taxon>Neoptera</taxon>
        <taxon>Endopterygota</taxon>
        <taxon>Lepidoptera</taxon>
        <taxon>Glossata</taxon>
        <taxon>Ditrysia</taxon>
        <taxon>Papilionoidea</taxon>
        <taxon>Pieridae</taxon>
        <taxon>Pierinae</taxon>
        <taxon>Pieris</taxon>
    </lineage>
</organism>
<dbReference type="Proteomes" id="UP000663880">
    <property type="component" value="Unassembled WGS sequence"/>
</dbReference>
<keyword evidence="2" id="KW-1185">Reference proteome</keyword>
<dbReference type="Gene3D" id="1.20.890.10">
    <property type="entry name" value="cAMP-dependent protein kinase regulatory subunit, dimerization-anchoring domain"/>
    <property type="match status" value="1"/>
</dbReference>
<dbReference type="AlphaFoldDB" id="A0A821N2N4"/>
<accession>A0A821N2N4</accession>
<name>A0A821N2N4_9NEOP</name>
<dbReference type="Pfam" id="PF05186">
    <property type="entry name" value="Dpy-30"/>
    <property type="match status" value="1"/>
</dbReference>